<reference evidence="2 5" key="3">
    <citation type="submission" date="2020-08" db="EMBL/GenBank/DDBJ databases">
        <title>Genomic Encyclopedia of Type Strains, Phase IV (KMG-IV): sequencing the most valuable type-strain genomes for metagenomic binning, comparative biology and taxonomic classification.</title>
        <authorList>
            <person name="Goeker M."/>
        </authorList>
    </citation>
    <scope>NUCLEOTIDE SEQUENCE [LARGE SCALE GENOMIC DNA]</scope>
    <source>
        <strain evidence="2 5">DSM 100995</strain>
    </source>
</reference>
<reference evidence="3 4" key="1">
    <citation type="journal article" date="2016" name="Int. J. Syst. Evol. Microbiol.">
        <title>Proposal of Mucilaginibacter phyllosphaerae sp. nov. isolated from the phyllosphere of Galium album.</title>
        <authorList>
            <person name="Aydogan E.L."/>
            <person name="Busse H.J."/>
            <person name="Moser G."/>
            <person name="Muller C."/>
            <person name="Kampfer P."/>
            <person name="Glaeser S.P."/>
        </authorList>
    </citation>
    <scope>NUCLEOTIDE SEQUENCE [LARGE SCALE GENOMIC DNA]</scope>
    <source>
        <strain evidence="3 4">PP-F2FG21</strain>
    </source>
</reference>
<evidence type="ECO:0000256" key="1">
    <source>
        <dbReference type="SAM" id="MobiDB-lite"/>
    </source>
</evidence>
<keyword evidence="5" id="KW-1185">Reference proteome</keyword>
<dbReference type="OrthoDB" id="9986514at2"/>
<evidence type="ECO:0000313" key="5">
    <source>
        <dbReference type="Proteomes" id="UP000583101"/>
    </source>
</evidence>
<feature type="region of interest" description="Disordered" evidence="1">
    <location>
        <begin position="1"/>
        <end position="21"/>
    </location>
</feature>
<organism evidence="3 4">
    <name type="scientific">Mucilaginibacter phyllosphaerae</name>
    <dbReference type="NCBI Taxonomy" id="1812349"/>
    <lineage>
        <taxon>Bacteria</taxon>
        <taxon>Pseudomonadati</taxon>
        <taxon>Bacteroidota</taxon>
        <taxon>Sphingobacteriia</taxon>
        <taxon>Sphingobacteriales</taxon>
        <taxon>Sphingobacteriaceae</taxon>
        <taxon>Mucilaginibacter</taxon>
    </lineage>
</organism>
<proteinExistence type="predicted"/>
<dbReference type="RefSeq" id="WP_134338068.1">
    <property type="nucleotide sequence ID" value="NZ_BMCZ01000008.1"/>
</dbReference>
<evidence type="ECO:0000313" key="3">
    <source>
        <dbReference type="EMBL" id="TEW63844.1"/>
    </source>
</evidence>
<name>A0A4Y8A611_9SPHI</name>
<dbReference type="AlphaFoldDB" id="A0A4Y8A611"/>
<dbReference type="EMBL" id="JACIEG010000008">
    <property type="protein sequence ID" value="MBB3971110.1"/>
    <property type="molecule type" value="Genomic_DNA"/>
</dbReference>
<dbReference type="Proteomes" id="UP000583101">
    <property type="component" value="Unassembled WGS sequence"/>
</dbReference>
<dbReference type="Proteomes" id="UP000297248">
    <property type="component" value="Unassembled WGS sequence"/>
</dbReference>
<evidence type="ECO:0000313" key="4">
    <source>
        <dbReference type="Proteomes" id="UP000297248"/>
    </source>
</evidence>
<reference evidence="3" key="2">
    <citation type="submission" date="2019-03" db="EMBL/GenBank/DDBJ databases">
        <authorList>
            <person name="Yan Y.-Q."/>
            <person name="Du Z.-J."/>
        </authorList>
    </citation>
    <scope>NUCLEOTIDE SEQUENCE</scope>
    <source>
        <strain evidence="3">PP-F2FG21</strain>
    </source>
</reference>
<protein>
    <submittedName>
        <fullName evidence="3">Uncharacterized protein</fullName>
    </submittedName>
</protein>
<comment type="caution">
    <text evidence="3">The sequence shown here is derived from an EMBL/GenBank/DDBJ whole genome shotgun (WGS) entry which is preliminary data.</text>
</comment>
<dbReference type="EMBL" id="SNQG01000008">
    <property type="protein sequence ID" value="TEW63844.1"/>
    <property type="molecule type" value="Genomic_DNA"/>
</dbReference>
<gene>
    <name evidence="3" type="ORF">E2R65_18950</name>
    <name evidence="2" type="ORF">GGR35_003737</name>
</gene>
<sequence>MSDKTALGESGQNNGGVMRGKGIGNFCRSRGMSERSGAKDFQPVVLPGLQGKGLCGKKAFLLN</sequence>
<evidence type="ECO:0000313" key="2">
    <source>
        <dbReference type="EMBL" id="MBB3971110.1"/>
    </source>
</evidence>
<accession>A0A4Y8A611</accession>